<dbReference type="EMBL" id="CP102775">
    <property type="protein sequence ID" value="UZF90199.1"/>
    <property type="molecule type" value="Genomic_DNA"/>
</dbReference>
<gene>
    <name evidence="2" type="ORF">NWE54_27225</name>
</gene>
<name>A0A9E7ZTR3_9HYPH</name>
<dbReference type="InterPro" id="IPR050834">
    <property type="entry name" value="Glycosyltransf_2"/>
</dbReference>
<dbReference type="SUPFAM" id="SSF53448">
    <property type="entry name" value="Nucleotide-diphospho-sugar transferases"/>
    <property type="match status" value="1"/>
</dbReference>
<evidence type="ECO:0000259" key="1">
    <source>
        <dbReference type="Pfam" id="PF00535"/>
    </source>
</evidence>
<dbReference type="PANTHER" id="PTHR43685">
    <property type="entry name" value="GLYCOSYLTRANSFERASE"/>
    <property type="match status" value="1"/>
</dbReference>
<dbReference type="PANTHER" id="PTHR43685:SF2">
    <property type="entry name" value="GLYCOSYLTRANSFERASE 2-LIKE DOMAIN-CONTAINING PROTEIN"/>
    <property type="match status" value="1"/>
</dbReference>
<accession>A0A9E7ZTR3</accession>
<proteinExistence type="predicted"/>
<reference evidence="2" key="1">
    <citation type="submission" date="2022-08" db="EMBL/GenBank/DDBJ databases">
        <title>Complete Genome Sequences of 2 Bosea sp. soil isolates.</title>
        <authorList>
            <person name="Alvarez Arevalo M."/>
            <person name="Sterndorff E.B."/>
            <person name="Faurdal D."/>
            <person name="Joergensen T.S."/>
            <person name="Weber T."/>
        </authorList>
    </citation>
    <scope>NUCLEOTIDE SEQUENCE</scope>
    <source>
        <strain evidence="2">NBC_00436</strain>
        <plasmid evidence="2">pNBC436</plasmid>
    </source>
</reference>
<organism evidence="2">
    <name type="scientific">Bosea sp. NBC_00436</name>
    <dbReference type="NCBI Taxonomy" id="2969620"/>
    <lineage>
        <taxon>Bacteria</taxon>
        <taxon>Pseudomonadati</taxon>
        <taxon>Pseudomonadota</taxon>
        <taxon>Alphaproteobacteria</taxon>
        <taxon>Hyphomicrobiales</taxon>
        <taxon>Boseaceae</taxon>
        <taxon>Bosea</taxon>
    </lineage>
</organism>
<dbReference type="Pfam" id="PF00535">
    <property type="entry name" value="Glycos_transf_2"/>
    <property type="match status" value="1"/>
</dbReference>
<dbReference type="InterPro" id="IPR029044">
    <property type="entry name" value="Nucleotide-diphossugar_trans"/>
</dbReference>
<dbReference type="Gene3D" id="3.90.550.10">
    <property type="entry name" value="Spore Coat Polysaccharide Biosynthesis Protein SpsA, Chain A"/>
    <property type="match status" value="1"/>
</dbReference>
<feature type="domain" description="Glycosyltransferase 2-like" evidence="1">
    <location>
        <begin position="9"/>
        <end position="143"/>
    </location>
</feature>
<dbReference type="CDD" id="cd00761">
    <property type="entry name" value="Glyco_tranf_GTA_type"/>
    <property type="match status" value="1"/>
</dbReference>
<geneLocation type="plasmid" evidence="2">
    <name>pNBC436</name>
</geneLocation>
<sequence length="686" mass="75095">MTRTDVRATIVMPAYGQPWLTAEALNTALGQVTDFDFAIVVVNDGCPHPETDEVCQTFAAVNPGRIFYLHKRNGGLSAARNTGITFALTAFPNLEAVYFLDCDNRIGPHLLQRLLTALRNADANVGWAYPDVDKFGFDEFADTSGPYSALEHLFRNFCEAGSMVSRRTLDAAIRFDTGMRQGVEDWEFWLHGLECGFRGVHVPDAGFAYRRRGESMLVAAQRDFVPILRHIRARHPRLFNVRNVVALEAEARSRYAVYHPDAGLVRCFTEVDHVAILPRDEYIRRLLRAELRPAYGDCPGQLVIMNSALFDRLASQSLLAGVLWTLECGISRSTLVACSVRSRLRDDHLLAWSDGTIVQELTDSFRLSSNAIHILAMEASFIAEHASLRALDLAALPRQPGKRHHAVELDLALAGAQAEIVPVDAGFTRLCRDIAATGEGGNPADWKSVVPSRYRLRAGVPRDLYPDLFDLPSVFACGSSDASPCAALVLASVTPVSVAVAARLALEFIEEGWAAHLVTFGKELALPAEHARCFSQVMTLPLPALLSRARTQAYQGTRMPCFEQSDMDDAIATLAGYHRAVSVDGGISHTLMGALHRLKVETWALLGFCEQDQTTGELVNASAAFEQAYSHIVVKDAGIASLCRAFGMPHAKMRYWPDQGTDLASDALGLSPFMASASAPKLKQAV</sequence>
<protein>
    <submittedName>
        <fullName evidence="2">Glycosyltransferase</fullName>
    </submittedName>
</protein>
<evidence type="ECO:0000313" key="2">
    <source>
        <dbReference type="EMBL" id="UZF90199.1"/>
    </source>
</evidence>
<dbReference type="AlphaFoldDB" id="A0A9E7ZTR3"/>
<keyword evidence="2" id="KW-0614">Plasmid</keyword>
<dbReference type="InterPro" id="IPR001173">
    <property type="entry name" value="Glyco_trans_2-like"/>
</dbReference>